<dbReference type="OrthoDB" id="365627at2759"/>
<proteinExistence type="predicted"/>
<dbReference type="Proteomes" id="UP000236319">
    <property type="component" value="Unassembled WGS sequence"/>
</dbReference>
<evidence type="ECO:0000313" key="2">
    <source>
        <dbReference type="Proteomes" id="UP000236319"/>
    </source>
</evidence>
<comment type="caution">
    <text evidence="1">The sequence shown here is derived from an EMBL/GenBank/DDBJ whole genome shotgun (WGS) entry which is preliminary data.</text>
</comment>
<gene>
    <name evidence="1" type="ORF">BOVATA_003220</name>
</gene>
<protein>
    <submittedName>
        <fullName evidence="1">Carbamoyltransferase, putative</fullName>
    </submittedName>
</protein>
<dbReference type="GeneID" id="39872599"/>
<keyword evidence="2" id="KW-1185">Reference proteome</keyword>
<evidence type="ECO:0000313" key="1">
    <source>
        <dbReference type="EMBL" id="GBE58829.1"/>
    </source>
</evidence>
<dbReference type="RefSeq" id="XP_028865072.1">
    <property type="nucleotide sequence ID" value="XM_029009239.1"/>
</dbReference>
<organism evidence="1 2">
    <name type="scientific">Babesia ovata</name>
    <dbReference type="NCBI Taxonomy" id="189622"/>
    <lineage>
        <taxon>Eukaryota</taxon>
        <taxon>Sar</taxon>
        <taxon>Alveolata</taxon>
        <taxon>Apicomplexa</taxon>
        <taxon>Aconoidasida</taxon>
        <taxon>Piroplasmida</taxon>
        <taxon>Babesiidae</taxon>
        <taxon>Babesia</taxon>
    </lineage>
</organism>
<reference evidence="1 2" key="1">
    <citation type="journal article" date="2017" name="BMC Genomics">
        <title>Whole-genome assembly of Babesia ovata and comparative genomics between closely related pathogens.</title>
        <authorList>
            <person name="Yamagishi J."/>
            <person name="Asada M."/>
            <person name="Hakimi H."/>
            <person name="Tanaka T.Q."/>
            <person name="Sugimoto C."/>
            <person name="Kawazu S."/>
        </authorList>
    </citation>
    <scope>NUCLEOTIDE SEQUENCE [LARGE SCALE GENOMIC DNA]</scope>
    <source>
        <strain evidence="1 2">Miyake</strain>
    </source>
</reference>
<dbReference type="VEuPathDB" id="PiroplasmaDB:BOVATA_003220"/>
<sequence>MEKFPFYGLEPKERLAKLKEHFLKFEEDSTKRTVQNELNRQKDELVEAASTKFEGHDVLIKSGEDLLIEVETKRIKEMLTHIKDVY</sequence>
<dbReference type="GO" id="GO:0016740">
    <property type="term" value="F:transferase activity"/>
    <property type="evidence" value="ECO:0007669"/>
    <property type="project" value="UniProtKB-KW"/>
</dbReference>
<keyword evidence="1" id="KW-0808">Transferase</keyword>
<dbReference type="EMBL" id="BDSA01000001">
    <property type="protein sequence ID" value="GBE58829.1"/>
    <property type="molecule type" value="Genomic_DNA"/>
</dbReference>
<accession>A0A2H6K7A1</accession>
<name>A0A2H6K7A1_9APIC</name>
<dbReference type="AlphaFoldDB" id="A0A2H6K7A1"/>